<protein>
    <submittedName>
        <fullName evidence="2">Uncharacterized protein</fullName>
    </submittedName>
</protein>
<proteinExistence type="predicted"/>
<comment type="caution">
    <text evidence="2">The sequence shown here is derived from an EMBL/GenBank/DDBJ whole genome shotgun (WGS) entry which is preliminary data.</text>
</comment>
<accession>A0A8J4LW08</accession>
<gene>
    <name evidence="2" type="ORF">Vretimale_15803</name>
</gene>
<sequence>MASAASGDAWINVNVDGGGGGGGGGGFGGPSSQFPVILEGVEAMLQQMATELAGIAADSGDGTARVNQEVEKRYQQVRHPGRSPTSEVHAKDRPTPISQPHLPASCATNGMME</sequence>
<dbReference type="AlphaFoldDB" id="A0A8J4LW08"/>
<dbReference type="EMBL" id="BNCQ01000043">
    <property type="protein sequence ID" value="GIM12453.1"/>
    <property type="molecule type" value="Genomic_DNA"/>
</dbReference>
<evidence type="ECO:0000256" key="1">
    <source>
        <dbReference type="SAM" id="MobiDB-lite"/>
    </source>
</evidence>
<reference evidence="2" key="1">
    <citation type="journal article" date="2021" name="Proc. Natl. Acad. Sci. U.S.A.">
        <title>Three genomes in the algal genus Volvox reveal the fate of a haploid sex-determining region after a transition to homothallism.</title>
        <authorList>
            <person name="Yamamoto K."/>
            <person name="Hamaji T."/>
            <person name="Kawai-Toyooka H."/>
            <person name="Matsuzaki R."/>
            <person name="Takahashi F."/>
            <person name="Nishimura Y."/>
            <person name="Kawachi M."/>
            <person name="Noguchi H."/>
            <person name="Minakuchi Y."/>
            <person name="Umen J.G."/>
            <person name="Toyoda A."/>
            <person name="Nozaki H."/>
        </authorList>
    </citation>
    <scope>NUCLEOTIDE SEQUENCE</scope>
    <source>
        <strain evidence="2">NIES-3785</strain>
    </source>
</reference>
<evidence type="ECO:0000313" key="2">
    <source>
        <dbReference type="EMBL" id="GIM12453.1"/>
    </source>
</evidence>
<name>A0A8J4LW08_9CHLO</name>
<feature type="region of interest" description="Disordered" evidence="1">
    <location>
        <begin position="73"/>
        <end position="113"/>
    </location>
</feature>
<organism evidence="2 3">
    <name type="scientific">Volvox reticuliferus</name>
    <dbReference type="NCBI Taxonomy" id="1737510"/>
    <lineage>
        <taxon>Eukaryota</taxon>
        <taxon>Viridiplantae</taxon>
        <taxon>Chlorophyta</taxon>
        <taxon>core chlorophytes</taxon>
        <taxon>Chlorophyceae</taxon>
        <taxon>CS clade</taxon>
        <taxon>Chlamydomonadales</taxon>
        <taxon>Volvocaceae</taxon>
        <taxon>Volvox</taxon>
    </lineage>
</organism>
<evidence type="ECO:0000313" key="3">
    <source>
        <dbReference type="Proteomes" id="UP000722791"/>
    </source>
</evidence>
<dbReference type="Proteomes" id="UP000722791">
    <property type="component" value="Unassembled WGS sequence"/>
</dbReference>